<reference evidence="1" key="1">
    <citation type="journal article" date="2023" name="Mol. Phylogenet. Evol.">
        <title>Genome-scale phylogeny and comparative genomics of the fungal order Sordariales.</title>
        <authorList>
            <person name="Hensen N."/>
            <person name="Bonometti L."/>
            <person name="Westerberg I."/>
            <person name="Brannstrom I.O."/>
            <person name="Guillou S."/>
            <person name="Cros-Aarteil S."/>
            <person name="Calhoun S."/>
            <person name="Haridas S."/>
            <person name="Kuo A."/>
            <person name="Mondo S."/>
            <person name="Pangilinan J."/>
            <person name="Riley R."/>
            <person name="LaButti K."/>
            <person name="Andreopoulos B."/>
            <person name="Lipzen A."/>
            <person name="Chen C."/>
            <person name="Yan M."/>
            <person name="Daum C."/>
            <person name="Ng V."/>
            <person name="Clum A."/>
            <person name="Steindorff A."/>
            <person name="Ohm R.A."/>
            <person name="Martin F."/>
            <person name="Silar P."/>
            <person name="Natvig D.O."/>
            <person name="Lalanne C."/>
            <person name="Gautier V."/>
            <person name="Ament-Velasquez S.L."/>
            <person name="Kruys A."/>
            <person name="Hutchinson M.I."/>
            <person name="Powell A.J."/>
            <person name="Barry K."/>
            <person name="Miller A.N."/>
            <person name="Grigoriev I.V."/>
            <person name="Debuchy R."/>
            <person name="Gladieux P."/>
            <person name="Hiltunen Thoren M."/>
            <person name="Johannesson H."/>
        </authorList>
    </citation>
    <scope>NUCLEOTIDE SEQUENCE</scope>
    <source>
        <strain evidence="1">CBS 731.68</strain>
    </source>
</reference>
<dbReference type="GeneID" id="87828127"/>
<reference evidence="1" key="2">
    <citation type="submission" date="2023-05" db="EMBL/GenBank/DDBJ databases">
        <authorList>
            <consortium name="Lawrence Berkeley National Laboratory"/>
            <person name="Steindorff A."/>
            <person name="Hensen N."/>
            <person name="Bonometti L."/>
            <person name="Westerberg I."/>
            <person name="Brannstrom I.O."/>
            <person name="Guillou S."/>
            <person name="Cros-Aarteil S."/>
            <person name="Calhoun S."/>
            <person name="Haridas S."/>
            <person name="Kuo A."/>
            <person name="Mondo S."/>
            <person name="Pangilinan J."/>
            <person name="Riley R."/>
            <person name="Labutti K."/>
            <person name="Andreopoulos B."/>
            <person name="Lipzen A."/>
            <person name="Chen C."/>
            <person name="Yanf M."/>
            <person name="Daum C."/>
            <person name="Ng V."/>
            <person name="Clum A."/>
            <person name="Ohm R."/>
            <person name="Martin F."/>
            <person name="Silar P."/>
            <person name="Natvig D."/>
            <person name="Lalanne C."/>
            <person name="Gautier V."/>
            <person name="Ament-Velasquez S.L."/>
            <person name="Kruys A."/>
            <person name="Hutchinson M.I."/>
            <person name="Powell A.J."/>
            <person name="Barry K."/>
            <person name="Miller A.N."/>
            <person name="Grigoriev I.V."/>
            <person name="Debuchy R."/>
            <person name="Gladieux P."/>
            <person name="Thoren M.H."/>
            <person name="Johannesson H."/>
        </authorList>
    </citation>
    <scope>NUCLEOTIDE SEQUENCE</scope>
    <source>
        <strain evidence="1">CBS 731.68</strain>
    </source>
</reference>
<protein>
    <submittedName>
        <fullName evidence="1">Uncharacterized protein</fullName>
    </submittedName>
</protein>
<dbReference type="EMBL" id="MU853233">
    <property type="protein sequence ID" value="KAK4121654.1"/>
    <property type="molecule type" value="Genomic_DNA"/>
</dbReference>
<evidence type="ECO:0000313" key="1">
    <source>
        <dbReference type="EMBL" id="KAK4121654.1"/>
    </source>
</evidence>
<keyword evidence="2" id="KW-1185">Reference proteome</keyword>
<gene>
    <name evidence="1" type="ORF">N657DRAFT_635672</name>
</gene>
<accession>A0AAN6TW01</accession>
<evidence type="ECO:0000313" key="2">
    <source>
        <dbReference type="Proteomes" id="UP001302602"/>
    </source>
</evidence>
<dbReference type="AlphaFoldDB" id="A0AAN6TW01"/>
<organism evidence="1 2">
    <name type="scientific">Parathielavia appendiculata</name>
    <dbReference type="NCBI Taxonomy" id="2587402"/>
    <lineage>
        <taxon>Eukaryota</taxon>
        <taxon>Fungi</taxon>
        <taxon>Dikarya</taxon>
        <taxon>Ascomycota</taxon>
        <taxon>Pezizomycotina</taxon>
        <taxon>Sordariomycetes</taxon>
        <taxon>Sordariomycetidae</taxon>
        <taxon>Sordariales</taxon>
        <taxon>Chaetomiaceae</taxon>
        <taxon>Parathielavia</taxon>
    </lineage>
</organism>
<dbReference type="RefSeq" id="XP_062645425.1">
    <property type="nucleotide sequence ID" value="XM_062791358.1"/>
</dbReference>
<name>A0AAN6TW01_9PEZI</name>
<proteinExistence type="predicted"/>
<dbReference type="Proteomes" id="UP001302602">
    <property type="component" value="Unassembled WGS sequence"/>
</dbReference>
<comment type="caution">
    <text evidence="1">The sequence shown here is derived from an EMBL/GenBank/DDBJ whole genome shotgun (WGS) entry which is preliminary data.</text>
</comment>
<sequence length="214" mass="24404">MAKTVTEPGFCYAVDVMLASPNSLNLLQHSLLRFRPSRGNKFIPFPQDELLGADFDLLVLGCQPLQPSIVIHAFQSHSHLARSPQRPWRLRVETHQSAVAAFGTIEPPQWNNNPVVHRQTLPLLVPRYLVRPQRPSTRIPVVHHNETQRQDGQVELVSDPIHRLVPAPERRVIVARPVAMIKRGKHNFEKRIYRRQCLGTTLLKKWLAAKDVCG</sequence>